<evidence type="ECO:0000256" key="3">
    <source>
        <dbReference type="ARBA" id="ARBA00022448"/>
    </source>
</evidence>
<evidence type="ECO:0000256" key="1">
    <source>
        <dbReference type="ARBA" id="ARBA00004443"/>
    </source>
</evidence>
<dbReference type="AlphaFoldDB" id="A0A6J2TBM7"/>
<dbReference type="Proteomes" id="UP000504634">
    <property type="component" value="Unplaced"/>
</dbReference>
<dbReference type="OrthoDB" id="10262892at2759"/>
<organism evidence="10 11">
    <name type="scientific">Drosophila lebanonensis</name>
    <name type="common">Fruit fly</name>
    <name type="synonym">Scaptodrosophila lebanonensis</name>
    <dbReference type="NCBI Taxonomy" id="7225"/>
    <lineage>
        <taxon>Eukaryota</taxon>
        <taxon>Metazoa</taxon>
        <taxon>Ecdysozoa</taxon>
        <taxon>Arthropoda</taxon>
        <taxon>Hexapoda</taxon>
        <taxon>Insecta</taxon>
        <taxon>Pterygota</taxon>
        <taxon>Neoptera</taxon>
        <taxon>Endopterygota</taxon>
        <taxon>Diptera</taxon>
        <taxon>Brachycera</taxon>
        <taxon>Muscomorpha</taxon>
        <taxon>Ephydroidea</taxon>
        <taxon>Drosophilidae</taxon>
        <taxon>Scaptodrosophila</taxon>
    </lineage>
</organism>
<dbReference type="Pfam" id="PF03656">
    <property type="entry name" value="Pam16"/>
    <property type="match status" value="1"/>
</dbReference>
<keyword evidence="4" id="KW-0999">Mitochondrion inner membrane</keyword>
<dbReference type="GeneID" id="115623799"/>
<evidence type="ECO:0000313" key="10">
    <source>
        <dbReference type="Proteomes" id="UP000504634"/>
    </source>
</evidence>
<keyword evidence="6" id="KW-0811">Translocation</keyword>
<protein>
    <submittedName>
        <fullName evidence="11">Mitochondrial import inner membrane translocase subunit Tim16</fullName>
    </submittedName>
</protein>
<keyword evidence="7" id="KW-0496">Mitochondrion</keyword>
<evidence type="ECO:0000256" key="8">
    <source>
        <dbReference type="ARBA" id="ARBA00023136"/>
    </source>
</evidence>
<feature type="compositionally biased region" description="Basic and acidic residues" evidence="9">
    <location>
        <begin position="170"/>
        <end position="184"/>
    </location>
</feature>
<keyword evidence="5" id="KW-0653">Protein transport</keyword>
<feature type="compositionally biased region" description="Low complexity" evidence="9">
    <location>
        <begin position="189"/>
        <end position="199"/>
    </location>
</feature>
<dbReference type="GO" id="GO:0005744">
    <property type="term" value="C:TIM23 mitochondrial import inner membrane translocase complex"/>
    <property type="evidence" value="ECO:0007669"/>
    <property type="project" value="InterPro"/>
</dbReference>
<evidence type="ECO:0000256" key="9">
    <source>
        <dbReference type="SAM" id="MobiDB-lite"/>
    </source>
</evidence>
<comment type="similarity">
    <text evidence="2">Belongs to the TIM16/PAM16 family.</text>
</comment>
<keyword evidence="3" id="KW-0813">Transport</keyword>
<feature type="region of interest" description="Disordered" evidence="9">
    <location>
        <begin position="96"/>
        <end position="116"/>
    </location>
</feature>
<keyword evidence="8" id="KW-0472">Membrane</keyword>
<dbReference type="GO" id="GO:0030150">
    <property type="term" value="P:protein import into mitochondrial matrix"/>
    <property type="evidence" value="ECO:0007669"/>
    <property type="project" value="InterPro"/>
</dbReference>
<evidence type="ECO:0000256" key="4">
    <source>
        <dbReference type="ARBA" id="ARBA00022792"/>
    </source>
</evidence>
<dbReference type="InterPro" id="IPR036869">
    <property type="entry name" value="J_dom_sf"/>
</dbReference>
<feature type="region of interest" description="Disordered" evidence="9">
    <location>
        <begin position="170"/>
        <end position="199"/>
    </location>
</feature>
<dbReference type="PANTHER" id="PTHR12388:SF0">
    <property type="entry name" value="MITOCHONDRIAL IMPORT INNER MEMBRANE TRANSLOCASE SUBUNIT TIM16"/>
    <property type="match status" value="1"/>
</dbReference>
<dbReference type="PANTHER" id="PTHR12388">
    <property type="entry name" value="MITOCHONDRIA ASSOCIATED GRANULOCYTE MACROPHAGE CSF SIGNALING MOLECULE"/>
    <property type="match status" value="1"/>
</dbReference>
<evidence type="ECO:0000313" key="11">
    <source>
        <dbReference type="RefSeq" id="XP_030374201.1"/>
    </source>
</evidence>
<accession>A0A6J2TBM7</accession>
<dbReference type="InterPro" id="IPR005341">
    <property type="entry name" value="Tim16"/>
</dbReference>
<dbReference type="CTD" id="41937"/>
<dbReference type="FunFam" id="1.10.287.110:FF:000006">
    <property type="entry name" value="Import inner membrane translocase subunit TIM16"/>
    <property type="match status" value="1"/>
</dbReference>
<evidence type="ECO:0000256" key="7">
    <source>
        <dbReference type="ARBA" id="ARBA00023128"/>
    </source>
</evidence>
<dbReference type="Gene3D" id="1.10.287.110">
    <property type="entry name" value="DnaJ domain"/>
    <property type="match status" value="1"/>
</dbReference>
<proteinExistence type="inferred from homology"/>
<name>A0A6J2TBM7_DROLE</name>
<comment type="subcellular location">
    <subcellularLocation>
        <location evidence="1">Mitochondrion inner membrane</location>
        <topology evidence="1">Peripheral membrane protein</topology>
        <orientation evidence="1">Matrix side</orientation>
    </subcellularLocation>
</comment>
<keyword evidence="10" id="KW-1185">Reference proteome</keyword>
<evidence type="ECO:0000256" key="2">
    <source>
        <dbReference type="ARBA" id="ARBA00008817"/>
    </source>
</evidence>
<gene>
    <name evidence="11" type="primary">LOC115623799</name>
</gene>
<evidence type="ECO:0000256" key="6">
    <source>
        <dbReference type="ARBA" id="ARBA00023010"/>
    </source>
</evidence>
<evidence type="ECO:0000256" key="5">
    <source>
        <dbReference type="ARBA" id="ARBA00022927"/>
    </source>
</evidence>
<reference evidence="11" key="1">
    <citation type="submission" date="2025-08" db="UniProtKB">
        <authorList>
            <consortium name="RefSeq"/>
        </authorList>
    </citation>
    <scope>IDENTIFICATION</scope>
    <source>
        <strain evidence="11">11010-0011.00</strain>
        <tissue evidence="11">Whole body</tissue>
    </source>
</reference>
<sequence length="199" mass="21867">MLPSSESNSCSTKSNNAANSNACQCCPARKAHSCSGLLCLRARVVRRVAKNNAATNYIEPATMAKYIAQIIVLGGQAIGRAFAKALKQEIAASQEAAKRAGGGRQGDRSAESNLRTGMTLEEAKQILNLDDIKNVDTIVKNYEHLFNVNDRAKGGSFYLQSKVFRAKERLDHELEAQQKSKPEAEQDPTQQQSRTRQRQ</sequence>
<dbReference type="RefSeq" id="XP_030374201.1">
    <property type="nucleotide sequence ID" value="XM_030518341.1"/>
</dbReference>